<dbReference type="AlphaFoldDB" id="A0A1E5KWG2"/>
<dbReference type="EMBL" id="MIEK01000026">
    <property type="protein sequence ID" value="OEH82210.1"/>
    <property type="molecule type" value="Genomic_DNA"/>
</dbReference>
<protein>
    <submittedName>
        <fullName evidence="4">Ethanolamine utilization protein EutN</fullName>
    </submittedName>
</protein>
<dbReference type="STRING" id="762845.BCR26_14160"/>
<evidence type="ECO:0000256" key="1">
    <source>
        <dbReference type="ARBA" id="ARBA00023587"/>
    </source>
</evidence>
<comment type="caution">
    <text evidence="4">The sequence shown here is derived from an EMBL/GenBank/DDBJ whole genome shotgun (WGS) entry which is preliminary data.</text>
</comment>
<comment type="subcellular location">
    <subcellularLocation>
        <location evidence="1">Carboxysome</location>
    </subcellularLocation>
</comment>
<dbReference type="RefSeq" id="WP_069698861.1">
    <property type="nucleotide sequence ID" value="NZ_JAGGMA010000014.1"/>
</dbReference>
<dbReference type="GO" id="GO:0031470">
    <property type="term" value="C:carboxysome"/>
    <property type="evidence" value="ECO:0007669"/>
    <property type="project" value="UniProtKB-SubCell"/>
</dbReference>
<dbReference type="CDD" id="cd01614">
    <property type="entry name" value="EutN_CcmL"/>
    <property type="match status" value="1"/>
</dbReference>
<evidence type="ECO:0000313" key="5">
    <source>
        <dbReference type="Proteomes" id="UP000095256"/>
    </source>
</evidence>
<organism evidence="4 5">
    <name type="scientific">Enterococcus rivorum</name>
    <dbReference type="NCBI Taxonomy" id="762845"/>
    <lineage>
        <taxon>Bacteria</taxon>
        <taxon>Bacillati</taxon>
        <taxon>Bacillota</taxon>
        <taxon>Bacilli</taxon>
        <taxon>Lactobacillales</taxon>
        <taxon>Enterococcaceae</taxon>
        <taxon>Enterococcus</taxon>
    </lineage>
</organism>
<dbReference type="SUPFAM" id="SSF159133">
    <property type="entry name" value="EutN/CcmL-like"/>
    <property type="match status" value="1"/>
</dbReference>
<evidence type="ECO:0000256" key="3">
    <source>
        <dbReference type="ARBA" id="ARBA00024446"/>
    </source>
</evidence>
<sequence length="87" mass="9291">MFIGRVKGSLWATRKDEKLNGLKFLVVELDEYNGPQNSIVAADNAGAGLDDLVLISTGSSARMSLDNPDIPVDAVIVGIIDSVEMNE</sequence>
<proteinExistence type="predicted"/>
<gene>
    <name evidence="4" type="ORF">BCR26_14160</name>
</gene>
<evidence type="ECO:0000256" key="2">
    <source>
        <dbReference type="ARBA" id="ARBA00023669"/>
    </source>
</evidence>
<dbReference type="Proteomes" id="UP000095256">
    <property type="component" value="Unassembled WGS sequence"/>
</dbReference>
<name>A0A1E5KWG2_9ENTE</name>
<keyword evidence="3" id="KW-1283">Bacterial microcompartment</keyword>
<dbReference type="OrthoDB" id="196195at2"/>
<evidence type="ECO:0000313" key="4">
    <source>
        <dbReference type="EMBL" id="OEH82210.1"/>
    </source>
</evidence>
<dbReference type="PANTHER" id="PTHR36539">
    <property type="entry name" value="ETHANOLAMINE UTILIZATION PROTEIN EUTN"/>
    <property type="match status" value="1"/>
</dbReference>
<accession>A0A1E5KWG2</accession>
<dbReference type="Gene3D" id="2.40.50.220">
    <property type="entry name" value="EutN/Ccml"/>
    <property type="match status" value="1"/>
</dbReference>
<dbReference type="Pfam" id="PF03319">
    <property type="entry name" value="EutN_CcmL"/>
    <property type="match status" value="1"/>
</dbReference>
<dbReference type="PANTHER" id="PTHR36539:SF2">
    <property type="entry name" value="ETHANOLAMINE UTILIZATION PROTEIN"/>
    <property type="match status" value="1"/>
</dbReference>
<reference evidence="4 5" key="1">
    <citation type="submission" date="2016-09" db="EMBL/GenBank/DDBJ databases">
        <authorList>
            <person name="Capua I."/>
            <person name="De Benedictis P."/>
            <person name="Joannis T."/>
            <person name="Lombin L.H."/>
            <person name="Cattoli G."/>
        </authorList>
    </citation>
    <scope>NUCLEOTIDE SEQUENCE [LARGE SCALE GENOMIC DNA]</scope>
    <source>
        <strain evidence="4 5">LMG 25899</strain>
    </source>
</reference>
<keyword evidence="2" id="KW-1282">Carboxysome</keyword>
<dbReference type="PROSITE" id="PS51932">
    <property type="entry name" value="BMV"/>
    <property type="match status" value="1"/>
</dbReference>
<dbReference type="InterPro" id="IPR004992">
    <property type="entry name" value="EutN_CcmL"/>
</dbReference>
<dbReference type="InterPro" id="IPR036677">
    <property type="entry name" value="EutN_CcmL_sf"/>
</dbReference>
<keyword evidence="5" id="KW-1185">Reference proteome</keyword>